<protein>
    <submittedName>
        <fullName evidence="2">Uncharacterized protein</fullName>
    </submittedName>
</protein>
<feature type="transmembrane region" description="Helical" evidence="1">
    <location>
        <begin position="34"/>
        <end position="54"/>
    </location>
</feature>
<gene>
    <name evidence="2" type="ORF">NDN08_000784</name>
</gene>
<dbReference type="Proteomes" id="UP001157974">
    <property type="component" value="Unassembled WGS sequence"/>
</dbReference>
<evidence type="ECO:0000313" key="3">
    <source>
        <dbReference type="Proteomes" id="UP001157974"/>
    </source>
</evidence>
<dbReference type="EMBL" id="JAMWBK010000006">
    <property type="protein sequence ID" value="KAJ8904260.1"/>
    <property type="molecule type" value="Genomic_DNA"/>
</dbReference>
<proteinExistence type="predicted"/>
<accession>A0AAV8UNZ3</accession>
<keyword evidence="1" id="KW-0472">Membrane</keyword>
<keyword evidence="1" id="KW-1133">Transmembrane helix</keyword>
<evidence type="ECO:0000256" key="1">
    <source>
        <dbReference type="SAM" id="Phobius"/>
    </source>
</evidence>
<organism evidence="2 3">
    <name type="scientific">Rhodosorus marinus</name>
    <dbReference type="NCBI Taxonomy" id="101924"/>
    <lineage>
        <taxon>Eukaryota</taxon>
        <taxon>Rhodophyta</taxon>
        <taxon>Stylonematophyceae</taxon>
        <taxon>Stylonematales</taxon>
        <taxon>Stylonemataceae</taxon>
        <taxon>Rhodosorus</taxon>
    </lineage>
</organism>
<sequence>MKLSRPRISSPIRRNDEGRVALFGLTGMEWLKSIVALLLLYVVLAGFFTGMLFAGTGIRSAGGVFERPGTEFPSQIQT</sequence>
<comment type="caution">
    <text evidence="2">The sequence shown here is derived from an EMBL/GenBank/DDBJ whole genome shotgun (WGS) entry which is preliminary data.</text>
</comment>
<dbReference type="AlphaFoldDB" id="A0AAV8UNZ3"/>
<name>A0AAV8UNZ3_9RHOD</name>
<keyword evidence="1" id="KW-0812">Transmembrane</keyword>
<evidence type="ECO:0000313" key="2">
    <source>
        <dbReference type="EMBL" id="KAJ8904260.1"/>
    </source>
</evidence>
<keyword evidence="3" id="KW-1185">Reference proteome</keyword>
<reference evidence="2 3" key="1">
    <citation type="journal article" date="2023" name="Nat. Commun.">
        <title>Origin of minicircular mitochondrial genomes in red algae.</title>
        <authorList>
            <person name="Lee Y."/>
            <person name="Cho C.H."/>
            <person name="Lee Y.M."/>
            <person name="Park S.I."/>
            <person name="Yang J.H."/>
            <person name="West J.A."/>
            <person name="Bhattacharya D."/>
            <person name="Yoon H.S."/>
        </authorList>
    </citation>
    <scope>NUCLEOTIDE SEQUENCE [LARGE SCALE GENOMIC DNA]</scope>
    <source>
        <strain evidence="2 3">CCMP1338</strain>
        <tissue evidence="2">Whole cell</tissue>
    </source>
</reference>